<evidence type="ECO:0000313" key="4">
    <source>
        <dbReference type="EMBL" id="HJF45657.1"/>
    </source>
</evidence>
<dbReference type="EMBL" id="DYWQ01000115">
    <property type="protein sequence ID" value="HJF45657.1"/>
    <property type="molecule type" value="Genomic_DNA"/>
</dbReference>
<dbReference type="SUPFAM" id="SSF50621">
    <property type="entry name" value="Alanine racemase C-terminal domain-like"/>
    <property type="match status" value="1"/>
</dbReference>
<dbReference type="EC" id="5.1.1.1" evidence="4"/>
<dbReference type="GO" id="GO:0009089">
    <property type="term" value="P:lysine biosynthetic process via diaminopimelate"/>
    <property type="evidence" value="ECO:0007669"/>
    <property type="project" value="TreeGrafter"/>
</dbReference>
<organism evidence="4 5">
    <name type="scientific">Thermophilibacter provencensis</name>
    <dbReference type="NCBI Taxonomy" id="1852386"/>
    <lineage>
        <taxon>Bacteria</taxon>
        <taxon>Bacillati</taxon>
        <taxon>Actinomycetota</taxon>
        <taxon>Coriobacteriia</taxon>
        <taxon>Coriobacteriales</taxon>
        <taxon>Atopobiaceae</taxon>
        <taxon>Thermophilibacter</taxon>
    </lineage>
</organism>
<reference evidence="4" key="1">
    <citation type="journal article" date="2021" name="PeerJ">
        <title>Extensive microbial diversity within the chicken gut microbiome revealed by metagenomics and culture.</title>
        <authorList>
            <person name="Gilroy R."/>
            <person name="Ravi A."/>
            <person name="Getino M."/>
            <person name="Pursley I."/>
            <person name="Horton D.L."/>
            <person name="Alikhan N.F."/>
            <person name="Baker D."/>
            <person name="Gharbi K."/>
            <person name="Hall N."/>
            <person name="Watson M."/>
            <person name="Adriaenssens E.M."/>
            <person name="Foster-Nyarko E."/>
            <person name="Jarju S."/>
            <person name="Secka A."/>
            <person name="Antonio M."/>
            <person name="Oren A."/>
            <person name="Chaudhuri R.R."/>
            <person name="La Ragione R."/>
            <person name="Hildebrand F."/>
            <person name="Pallen M.J."/>
        </authorList>
    </citation>
    <scope>NUCLEOTIDE SEQUENCE</scope>
    <source>
        <strain evidence="4">CHK124-7917</strain>
    </source>
</reference>
<dbReference type="Gene3D" id="2.40.37.10">
    <property type="entry name" value="Lyase, Ornithine Decarboxylase, Chain A, domain 1"/>
    <property type="match status" value="1"/>
</dbReference>
<dbReference type="AlphaFoldDB" id="A0A921GG15"/>
<sequence length="397" mass="42564">MLSDEELLRVAGDYGTPLYVFDTRELAARAKRLRSALPPGVGLCYAVKANTFVLAALEPLVDRLEACSPGEHRICRALGVPGEKIVLSGVNKDESTVEDAVASGAPSIVTVESLAQLALVRRVARSRGLRAPVLLRLSSGNQFGLDRADLERAAREAMGDRHLDLRGVQFFSGTQKDSVRRLRREVGRLGDLARGLRDSCGWEVAEIEYGPGLPVAYFEGDETDEDALLDGLAEAVGGLSRTARVTIELGRSLVASCGTYLTRVVDAKEVAGQRYAIVDGGMHQLVYYGQSMAMRRPPVRLLGAAPPEGPEELPWNVCGSLCTTNDILVKRLPLAGLGEGSLLAFSRAGAYCATEGIALFLSRDLPRVALVGADGALELVREGLRTDPLNTPSTRAR</sequence>
<comment type="caution">
    <text evidence="4">The sequence shown here is derived from an EMBL/GenBank/DDBJ whole genome shotgun (WGS) entry which is preliminary data.</text>
</comment>
<dbReference type="InterPro" id="IPR029066">
    <property type="entry name" value="PLP-binding_barrel"/>
</dbReference>
<comment type="cofactor">
    <cofactor evidence="1">
        <name>pyridoxal 5'-phosphate</name>
        <dbReference type="ChEBI" id="CHEBI:597326"/>
    </cofactor>
</comment>
<dbReference type="Gene3D" id="3.20.20.10">
    <property type="entry name" value="Alanine racemase"/>
    <property type="match status" value="1"/>
</dbReference>
<dbReference type="Proteomes" id="UP000697330">
    <property type="component" value="Unassembled WGS sequence"/>
</dbReference>
<evidence type="ECO:0000256" key="2">
    <source>
        <dbReference type="ARBA" id="ARBA00022898"/>
    </source>
</evidence>
<evidence type="ECO:0000256" key="1">
    <source>
        <dbReference type="ARBA" id="ARBA00001933"/>
    </source>
</evidence>
<reference evidence="4" key="2">
    <citation type="submission" date="2021-09" db="EMBL/GenBank/DDBJ databases">
        <authorList>
            <person name="Gilroy R."/>
        </authorList>
    </citation>
    <scope>NUCLEOTIDE SEQUENCE</scope>
    <source>
        <strain evidence="4">CHK124-7917</strain>
    </source>
</reference>
<dbReference type="InterPro" id="IPR022644">
    <property type="entry name" value="De-COase2_N"/>
</dbReference>
<protein>
    <submittedName>
        <fullName evidence="4">Alanine racemase</fullName>
        <ecNumber evidence="4">5.1.1.1</ecNumber>
    </submittedName>
</protein>
<accession>A0A921GG15</accession>
<gene>
    <name evidence="4" type="ORF">K8U72_07775</name>
</gene>
<proteinExistence type="predicted"/>
<evidence type="ECO:0000313" key="5">
    <source>
        <dbReference type="Proteomes" id="UP000697330"/>
    </source>
</evidence>
<dbReference type="Pfam" id="PF02784">
    <property type="entry name" value="Orn_Arg_deC_N"/>
    <property type="match status" value="1"/>
</dbReference>
<dbReference type="GO" id="GO:0008836">
    <property type="term" value="F:diaminopimelate decarboxylase activity"/>
    <property type="evidence" value="ECO:0007669"/>
    <property type="project" value="TreeGrafter"/>
</dbReference>
<dbReference type="SUPFAM" id="SSF51419">
    <property type="entry name" value="PLP-binding barrel"/>
    <property type="match status" value="1"/>
</dbReference>
<dbReference type="InterPro" id="IPR009006">
    <property type="entry name" value="Ala_racemase/Decarboxylase_C"/>
</dbReference>
<feature type="domain" description="Orn/DAP/Arg decarboxylase 2 N-terminal" evidence="3">
    <location>
        <begin position="25"/>
        <end position="255"/>
    </location>
</feature>
<dbReference type="PANTHER" id="PTHR43727:SF2">
    <property type="entry name" value="GROUP IV DECARBOXYLASE"/>
    <property type="match status" value="1"/>
</dbReference>
<name>A0A921GG15_9ACTN</name>
<keyword evidence="4" id="KW-0413">Isomerase</keyword>
<evidence type="ECO:0000259" key="3">
    <source>
        <dbReference type="Pfam" id="PF02784"/>
    </source>
</evidence>
<dbReference type="RefSeq" id="WP_274959376.1">
    <property type="nucleotide sequence ID" value="NZ_CAUWLO010000012.1"/>
</dbReference>
<dbReference type="GO" id="GO:0008784">
    <property type="term" value="F:alanine racemase activity"/>
    <property type="evidence" value="ECO:0007669"/>
    <property type="project" value="UniProtKB-EC"/>
</dbReference>
<dbReference type="PANTHER" id="PTHR43727">
    <property type="entry name" value="DIAMINOPIMELATE DECARBOXYLASE"/>
    <property type="match status" value="1"/>
</dbReference>
<keyword evidence="2" id="KW-0663">Pyridoxal phosphate</keyword>